<sequence>MWLVFLCMLIAFGIERHLQAKKSAAASQAITQAVSSLAHQDESHTYDLAYKSAWIAIRHDSVSSDAIEQMLTNHHSRAEVLLFKPIQEWTILLADELPDLSEPAEDDRLLMMLEDLSKIFGEVQYFANCRTVEYYAWVKYTEGKMQRAYSYVWETMLNEGEQTKSEEVHVPEYVSEGELLPDEELVLAIVQDWSILPEGLVLEKSIKTS</sequence>
<keyword evidence="2" id="KW-1185">Reference proteome</keyword>
<evidence type="ECO:0000313" key="2">
    <source>
        <dbReference type="Proteomes" id="UP001185028"/>
    </source>
</evidence>
<gene>
    <name evidence="1" type="ORF">JOC58_002194</name>
</gene>
<dbReference type="Proteomes" id="UP001185028">
    <property type="component" value="Unassembled WGS sequence"/>
</dbReference>
<organism evidence="1 2">
    <name type="scientific">Paenibacillus hunanensis</name>
    <dbReference type="NCBI Taxonomy" id="539262"/>
    <lineage>
        <taxon>Bacteria</taxon>
        <taxon>Bacillati</taxon>
        <taxon>Bacillota</taxon>
        <taxon>Bacilli</taxon>
        <taxon>Bacillales</taxon>
        <taxon>Paenibacillaceae</taxon>
        <taxon>Paenibacillus</taxon>
    </lineage>
</organism>
<dbReference type="RefSeq" id="WP_188776193.1">
    <property type="nucleotide sequence ID" value="NZ_BMMB01000006.1"/>
</dbReference>
<name>A0ABU1IYG8_9BACL</name>
<evidence type="ECO:0000313" key="1">
    <source>
        <dbReference type="EMBL" id="MDR6244301.1"/>
    </source>
</evidence>
<dbReference type="EMBL" id="JAVDQH010000007">
    <property type="protein sequence ID" value="MDR6244301.1"/>
    <property type="molecule type" value="Genomic_DNA"/>
</dbReference>
<protein>
    <submittedName>
        <fullName evidence="1">Uncharacterized protein</fullName>
    </submittedName>
</protein>
<proteinExistence type="predicted"/>
<comment type="caution">
    <text evidence="1">The sequence shown here is derived from an EMBL/GenBank/DDBJ whole genome shotgun (WGS) entry which is preliminary data.</text>
</comment>
<accession>A0ABU1IYG8</accession>
<reference evidence="1 2" key="1">
    <citation type="submission" date="2023-07" db="EMBL/GenBank/DDBJ databases">
        <title>Genomic Encyclopedia of Type Strains, Phase IV (KMG-IV): sequencing the most valuable type-strain genomes for metagenomic binning, comparative biology and taxonomic classification.</title>
        <authorList>
            <person name="Goeker M."/>
        </authorList>
    </citation>
    <scope>NUCLEOTIDE SEQUENCE [LARGE SCALE GENOMIC DNA]</scope>
    <source>
        <strain evidence="1 2">DSM 22170</strain>
    </source>
</reference>